<dbReference type="InterPro" id="IPR045967">
    <property type="entry name" value="HAM1-like_N"/>
</dbReference>
<name>A0A427YC56_9TREE</name>
<feature type="compositionally biased region" description="Low complexity" evidence="1">
    <location>
        <begin position="910"/>
        <end position="935"/>
    </location>
</feature>
<accession>A0A427YC56</accession>
<dbReference type="PANTHER" id="PTHR31138:SF1">
    <property type="entry name" value="PDZ DOMAIN-CONTAINING PROTEIN"/>
    <property type="match status" value="1"/>
</dbReference>
<feature type="domain" description="HAM1-like N-terminal" evidence="3">
    <location>
        <begin position="320"/>
        <end position="720"/>
    </location>
</feature>
<dbReference type="AlphaFoldDB" id="A0A427YC56"/>
<dbReference type="OrthoDB" id="19394at2759"/>
<dbReference type="Pfam" id="PF14613">
    <property type="entry name" value="HAM1_C"/>
    <property type="match status" value="1"/>
</dbReference>
<feature type="compositionally biased region" description="Basic and acidic residues" evidence="1">
    <location>
        <begin position="878"/>
        <end position="895"/>
    </location>
</feature>
<gene>
    <name evidence="4" type="ORF">EHS25_002889</name>
</gene>
<proteinExistence type="predicted"/>
<evidence type="ECO:0000313" key="4">
    <source>
        <dbReference type="EMBL" id="RSH88662.1"/>
    </source>
</evidence>
<evidence type="ECO:0000259" key="3">
    <source>
        <dbReference type="Pfam" id="PF19343"/>
    </source>
</evidence>
<dbReference type="InterPro" id="IPR027842">
    <property type="entry name" value="HAM1-like_C"/>
</dbReference>
<comment type="caution">
    <text evidence="4">The sequence shown here is derived from an EMBL/GenBank/DDBJ whole genome shotgun (WGS) entry which is preliminary data.</text>
</comment>
<dbReference type="Pfam" id="PF19343">
    <property type="entry name" value="HAM1_N"/>
    <property type="match status" value="2"/>
</dbReference>
<dbReference type="Proteomes" id="UP000279259">
    <property type="component" value="Unassembled WGS sequence"/>
</dbReference>
<evidence type="ECO:0000259" key="2">
    <source>
        <dbReference type="Pfam" id="PF14613"/>
    </source>
</evidence>
<feature type="compositionally biased region" description="Polar residues" evidence="1">
    <location>
        <begin position="898"/>
        <end position="908"/>
    </location>
</feature>
<sequence>MSVEATRTEVTEHPSKTGVTVAASGQEMQADVARKMKLWGVIEAFRDGRMPDNVQIDKALEYCIGHSPIDEKKLSPEGRVLVDDVRDIIETLRMQVHEKNADELLQNAVWASYHSDLSNAKQDGVIPVSKDDAKKDANEAAKHLRVLATLFVTNSEARKLLNDLGLVGRDMFATAAAKAAEKARPTDEQLDQIDQEAPSKQWVGADGKTHGTNETPELQLKGPDGSEIRYHPKDAPGDAKITDPNGNVRSAGEAYDQAQQAKDQAQQAKEDAKSQAFQAGEQGLENRDQARGTAQSLAGTAKAHAADVAGSRDPNAPLSQQKEQINGAASNKADQASSQVDTSDVPNGDEAADEARSKAQQLKDKIPEKHRAMAADTVNFTKDVFNDKFPEERRDQFIYRLKKVVVECQEHKDYREAMTWLLEAFENYKGHAKHVANKAGESGNAVQADPAVNDATLQFRTLLERFANGKSMDGFFDALDQIYTDVDNDTELRDWFSKLDDYVHRILLEPGFILDEESDQEGRELKESGKRFFSDKYRGHQERLFDEIQLFFTAMAEDPLNERLGDDVKRLFKDLLFNSEGNLTFKPKLWNDIRHIILPTVIRQIGYVPIPRAEYEDDKIAVVIENLVLSGPNLFPNVISIEAHNSFTFSPYSDINKTLDTHHHRFRLGLSQIQADIRDVAFAFRRKSGWPLKSDHGLADVVISGKGISVDVECESVENRRDQVFKVNHVNVSLDVLKFSIRDSRHDLLYKFVKGVASGIIKRAITAAIQNAMRSGLEAFDEQLVQIRNSMEEAKKSDETTRSQALKDLYARKKSHAQQQKEEAASKTGTFRIVANRDSQLNPDLTHDPKVSISKRLWKTEDLAHSGKEWRSPAFDLVDPKHPAKTGVDHPEAEKNAGQGNSLTSKIQDPTAPATTAGGNQGPPTTTTAPAQVKA</sequence>
<keyword evidence="5" id="KW-1185">Reference proteome</keyword>
<dbReference type="PANTHER" id="PTHR31138">
    <property type="entry name" value="CHROMOSOME 19, WHOLE GENOME SHOTGUN SEQUENCE"/>
    <property type="match status" value="1"/>
</dbReference>
<evidence type="ECO:0000313" key="5">
    <source>
        <dbReference type="Proteomes" id="UP000279259"/>
    </source>
</evidence>
<feature type="region of interest" description="Disordered" evidence="1">
    <location>
        <begin position="873"/>
        <end position="935"/>
    </location>
</feature>
<feature type="compositionally biased region" description="Basic and acidic residues" evidence="1">
    <location>
        <begin position="224"/>
        <end position="241"/>
    </location>
</feature>
<feature type="compositionally biased region" description="Polar residues" evidence="1">
    <location>
        <begin position="317"/>
        <end position="345"/>
    </location>
</feature>
<feature type="domain" description="HAM1-like N-terminal" evidence="3">
    <location>
        <begin position="15"/>
        <end position="301"/>
    </location>
</feature>
<protein>
    <submittedName>
        <fullName evidence="4">Uncharacterized protein</fullName>
    </submittedName>
</protein>
<feature type="domain" description="HAM1-like C-terminal" evidence="2">
    <location>
        <begin position="732"/>
        <end position="882"/>
    </location>
</feature>
<evidence type="ECO:0000256" key="1">
    <source>
        <dbReference type="SAM" id="MobiDB-lite"/>
    </source>
</evidence>
<feature type="compositionally biased region" description="Basic and acidic residues" evidence="1">
    <location>
        <begin position="353"/>
        <end position="364"/>
    </location>
</feature>
<organism evidence="4 5">
    <name type="scientific">Saitozyma podzolica</name>
    <dbReference type="NCBI Taxonomy" id="1890683"/>
    <lineage>
        <taxon>Eukaryota</taxon>
        <taxon>Fungi</taxon>
        <taxon>Dikarya</taxon>
        <taxon>Basidiomycota</taxon>
        <taxon>Agaricomycotina</taxon>
        <taxon>Tremellomycetes</taxon>
        <taxon>Tremellales</taxon>
        <taxon>Trimorphomycetaceae</taxon>
        <taxon>Saitozyma</taxon>
    </lineage>
</organism>
<dbReference type="Gene3D" id="3.15.10.10">
    <property type="entry name" value="Bactericidal permeability-increasing protein, domain 1"/>
    <property type="match status" value="1"/>
</dbReference>
<feature type="region of interest" description="Disordered" evidence="1">
    <location>
        <begin position="812"/>
        <end position="831"/>
    </location>
</feature>
<dbReference type="STRING" id="1890683.A0A427YC56"/>
<feature type="region of interest" description="Disordered" evidence="1">
    <location>
        <begin position="179"/>
        <end position="364"/>
    </location>
</feature>
<feature type="compositionally biased region" description="Low complexity" evidence="1">
    <location>
        <begin position="254"/>
        <end position="267"/>
    </location>
</feature>
<dbReference type="EMBL" id="RSCD01000016">
    <property type="protein sequence ID" value="RSH88662.1"/>
    <property type="molecule type" value="Genomic_DNA"/>
</dbReference>
<reference evidence="4 5" key="1">
    <citation type="submission" date="2018-11" db="EMBL/GenBank/DDBJ databases">
        <title>Genome sequence of Saitozyma podzolica DSM 27192.</title>
        <authorList>
            <person name="Aliyu H."/>
            <person name="Gorte O."/>
            <person name="Ochsenreither K."/>
        </authorList>
    </citation>
    <scope>NUCLEOTIDE SEQUENCE [LARGE SCALE GENOMIC DNA]</scope>
    <source>
        <strain evidence="4 5">DSM 27192</strain>
    </source>
</reference>